<accession>A0A9J6PDA5</accession>
<protein>
    <submittedName>
        <fullName evidence="1">Uncharacterized protein</fullName>
    </submittedName>
</protein>
<sequence length="84" mass="9881">MIVDFEYEINDEAYCILIKNSNNIAYVNKGKIEGFEVSLINMKPVKKVKFNKYFKPIPLHNIFRTIEEAEDRADELNGNNNRKK</sequence>
<gene>
    <name evidence="1" type="ORF">KDK92_22710</name>
</gene>
<evidence type="ECO:0000313" key="2">
    <source>
        <dbReference type="Proteomes" id="UP001056429"/>
    </source>
</evidence>
<reference evidence="1" key="1">
    <citation type="journal article" date="2021" name="mSystems">
        <title>Bacteria and Archaea Synergistically Convert Glycine Betaine to Biogenic Methane in the Formosa Cold Seep of the South China Sea.</title>
        <authorList>
            <person name="Li L."/>
            <person name="Zhang W."/>
            <person name="Zhang S."/>
            <person name="Song L."/>
            <person name="Sun Q."/>
            <person name="Zhang H."/>
            <person name="Xiang H."/>
            <person name="Dong X."/>
        </authorList>
    </citation>
    <scope>NUCLEOTIDE SEQUENCE</scope>
    <source>
        <strain evidence="1">ZWT</strain>
    </source>
</reference>
<keyword evidence="2" id="KW-1185">Reference proteome</keyword>
<proteinExistence type="predicted"/>
<dbReference type="Proteomes" id="UP001056429">
    <property type="component" value="Unassembled WGS sequence"/>
</dbReference>
<name>A0A9J6PDA5_9CLOT</name>
<dbReference type="EMBL" id="JAGSOJ010000006">
    <property type="protein sequence ID" value="MCM1992536.1"/>
    <property type="molecule type" value="Genomic_DNA"/>
</dbReference>
<comment type="caution">
    <text evidence="1">The sequence shown here is derived from an EMBL/GenBank/DDBJ whole genome shotgun (WGS) entry which is preliminary data.</text>
</comment>
<reference evidence="1" key="2">
    <citation type="submission" date="2021-04" db="EMBL/GenBank/DDBJ databases">
        <authorList>
            <person name="Dong X."/>
        </authorList>
    </citation>
    <scope>NUCLEOTIDE SEQUENCE</scope>
    <source>
        <strain evidence="1">ZWT</strain>
    </source>
</reference>
<organism evidence="1 2">
    <name type="scientific">Oceanirhabdus seepicola</name>
    <dbReference type="NCBI Taxonomy" id="2828781"/>
    <lineage>
        <taxon>Bacteria</taxon>
        <taxon>Bacillati</taxon>
        <taxon>Bacillota</taxon>
        <taxon>Clostridia</taxon>
        <taxon>Eubacteriales</taxon>
        <taxon>Clostridiaceae</taxon>
        <taxon>Oceanirhabdus</taxon>
    </lineage>
</organism>
<evidence type="ECO:0000313" key="1">
    <source>
        <dbReference type="EMBL" id="MCM1992536.1"/>
    </source>
</evidence>
<dbReference type="AlphaFoldDB" id="A0A9J6PDA5"/>
<dbReference type="RefSeq" id="WP_250861699.1">
    <property type="nucleotide sequence ID" value="NZ_JAGSOJ010000006.1"/>
</dbReference>